<comment type="caution">
    <text evidence="3">The sequence shown here is derived from an EMBL/GenBank/DDBJ whole genome shotgun (WGS) entry which is preliminary data.</text>
</comment>
<gene>
    <name evidence="3" type="ORF">NHG85_17715</name>
</gene>
<reference evidence="3" key="1">
    <citation type="submission" date="2022-06" db="EMBL/GenBank/DDBJ databases">
        <title>Limimaricola sediminis sp. nov., isolated from an intertidal sediment.</title>
        <authorList>
            <person name="Shao X."/>
        </authorList>
    </citation>
    <scope>NUCLEOTIDE SEQUENCE</scope>
    <source>
        <strain evidence="3">ASW11-118</strain>
    </source>
</reference>
<dbReference type="PANTHER" id="PTHR42928:SF5">
    <property type="entry name" value="BLR1237 PROTEIN"/>
    <property type="match status" value="1"/>
</dbReference>
<keyword evidence="2" id="KW-0732">Signal</keyword>
<proteinExistence type="inferred from homology"/>
<dbReference type="CDD" id="cd07012">
    <property type="entry name" value="PBP2_Bug_TTT"/>
    <property type="match status" value="1"/>
</dbReference>
<dbReference type="PIRSF" id="PIRSF017082">
    <property type="entry name" value="YflP"/>
    <property type="match status" value="1"/>
</dbReference>
<name>A0A9X2FXP5_9RHOB</name>
<dbReference type="InterPro" id="IPR042100">
    <property type="entry name" value="Bug_dom1"/>
</dbReference>
<accession>A0A9X2FXP5</accession>
<dbReference type="InterPro" id="IPR005064">
    <property type="entry name" value="BUG"/>
</dbReference>
<dbReference type="EMBL" id="JAMYXC010000289">
    <property type="protein sequence ID" value="MCP1170346.1"/>
    <property type="molecule type" value="Genomic_DNA"/>
</dbReference>
<dbReference type="Proteomes" id="UP001139477">
    <property type="component" value="Unassembled WGS sequence"/>
</dbReference>
<evidence type="ECO:0000256" key="1">
    <source>
        <dbReference type="ARBA" id="ARBA00006987"/>
    </source>
</evidence>
<dbReference type="PANTHER" id="PTHR42928">
    <property type="entry name" value="TRICARBOXYLATE-BINDING PROTEIN"/>
    <property type="match status" value="1"/>
</dbReference>
<dbReference type="AlphaFoldDB" id="A0A9X2FXP5"/>
<evidence type="ECO:0000313" key="3">
    <source>
        <dbReference type="EMBL" id="MCP1170346.1"/>
    </source>
</evidence>
<dbReference type="SUPFAM" id="SSF53850">
    <property type="entry name" value="Periplasmic binding protein-like II"/>
    <property type="match status" value="1"/>
</dbReference>
<dbReference type="RefSeq" id="WP_253334913.1">
    <property type="nucleotide sequence ID" value="NZ_JAMYXC010000289.1"/>
</dbReference>
<sequence>MKRLLTGIAVVTGLGAGAVHAQDYPSKAITLVAPYGAGGASDLAARALAESAKQYIGEPITVENRTGAGGMVGARSVADAEADGYTVLLARVGMILNPAVNPQTMVKADEYTYLGALESTPMILSVDGESEIESVEQLVEAIKESNGRMTYAASGATSIDGFTTQALLKDAGLDPLTAATLVPYKGGNALATAVMGGHVDFGAWAAGSQMGPIEAGDLKPLAVFAPERMDQLPDVPTMSELGYETAGQITGWSALFGPEDLSEEVVAKWDEVLDKVAEDSTWLDLAEKRGSISTVGTVDVTEYAKSQFELFNGLAKDFGYLPE</sequence>
<feature type="signal peptide" evidence="2">
    <location>
        <begin position="1"/>
        <end position="21"/>
    </location>
</feature>
<dbReference type="Pfam" id="PF03401">
    <property type="entry name" value="TctC"/>
    <property type="match status" value="1"/>
</dbReference>
<organism evidence="3 4">
    <name type="scientific">Limimaricola litoreus</name>
    <dbReference type="NCBI Taxonomy" id="2955316"/>
    <lineage>
        <taxon>Bacteria</taxon>
        <taxon>Pseudomonadati</taxon>
        <taxon>Pseudomonadota</taxon>
        <taxon>Alphaproteobacteria</taxon>
        <taxon>Rhodobacterales</taxon>
        <taxon>Paracoccaceae</taxon>
        <taxon>Limimaricola</taxon>
    </lineage>
</organism>
<evidence type="ECO:0000313" key="4">
    <source>
        <dbReference type="Proteomes" id="UP001139477"/>
    </source>
</evidence>
<dbReference type="Gene3D" id="3.40.190.150">
    <property type="entry name" value="Bordetella uptake gene, domain 1"/>
    <property type="match status" value="1"/>
</dbReference>
<evidence type="ECO:0000256" key="2">
    <source>
        <dbReference type="SAM" id="SignalP"/>
    </source>
</evidence>
<dbReference type="Gene3D" id="3.40.190.10">
    <property type="entry name" value="Periplasmic binding protein-like II"/>
    <property type="match status" value="1"/>
</dbReference>
<comment type="similarity">
    <text evidence="1">Belongs to the UPF0065 (bug) family.</text>
</comment>
<keyword evidence="4" id="KW-1185">Reference proteome</keyword>
<feature type="chain" id="PRO_5040856192" evidence="2">
    <location>
        <begin position="22"/>
        <end position="323"/>
    </location>
</feature>
<protein>
    <submittedName>
        <fullName evidence="3">Tripartite tricarboxylate transporter substrate binding protein</fullName>
    </submittedName>
</protein>